<reference evidence="2" key="1">
    <citation type="journal article" date="2023" name="bioRxiv">
        <title>Improved chromosome-level genome assembly for marigold (Tagetes erecta).</title>
        <authorList>
            <person name="Jiang F."/>
            <person name="Yuan L."/>
            <person name="Wang S."/>
            <person name="Wang H."/>
            <person name="Xu D."/>
            <person name="Wang A."/>
            <person name="Fan W."/>
        </authorList>
    </citation>
    <scope>NUCLEOTIDE SEQUENCE</scope>
    <source>
        <strain evidence="2">WSJ</strain>
        <tissue evidence="2">Leaf</tissue>
    </source>
</reference>
<proteinExistence type="predicted"/>
<dbReference type="EMBL" id="JAUHHV010000008">
    <property type="protein sequence ID" value="KAK1414505.1"/>
    <property type="molecule type" value="Genomic_DNA"/>
</dbReference>
<sequence>MCLTILRTVLFSFLFQSTQPQLEDLQEIVSNPSSIHILGMIAAKRKGSGAAAAGASSCSGFGFTIVAAAHANCDGSEASVYRFS</sequence>
<organism evidence="2 3">
    <name type="scientific">Tagetes erecta</name>
    <name type="common">African marigold</name>
    <dbReference type="NCBI Taxonomy" id="13708"/>
    <lineage>
        <taxon>Eukaryota</taxon>
        <taxon>Viridiplantae</taxon>
        <taxon>Streptophyta</taxon>
        <taxon>Embryophyta</taxon>
        <taxon>Tracheophyta</taxon>
        <taxon>Spermatophyta</taxon>
        <taxon>Magnoliopsida</taxon>
        <taxon>eudicotyledons</taxon>
        <taxon>Gunneridae</taxon>
        <taxon>Pentapetalae</taxon>
        <taxon>asterids</taxon>
        <taxon>campanulids</taxon>
        <taxon>Asterales</taxon>
        <taxon>Asteraceae</taxon>
        <taxon>Asteroideae</taxon>
        <taxon>Heliantheae alliance</taxon>
        <taxon>Tageteae</taxon>
        <taxon>Tagetes</taxon>
    </lineage>
</organism>
<gene>
    <name evidence="2" type="ORF">QVD17_30251</name>
</gene>
<accession>A0AAD8K7L4</accession>
<evidence type="ECO:0000313" key="2">
    <source>
        <dbReference type="EMBL" id="KAK1414505.1"/>
    </source>
</evidence>
<protein>
    <recommendedName>
        <fullName evidence="4">Secreted protein</fullName>
    </recommendedName>
</protein>
<name>A0AAD8K7L4_TARER</name>
<keyword evidence="1" id="KW-0732">Signal</keyword>
<feature type="signal peptide" evidence="1">
    <location>
        <begin position="1"/>
        <end position="20"/>
    </location>
</feature>
<evidence type="ECO:0000256" key="1">
    <source>
        <dbReference type="SAM" id="SignalP"/>
    </source>
</evidence>
<dbReference type="Proteomes" id="UP001229421">
    <property type="component" value="Unassembled WGS sequence"/>
</dbReference>
<comment type="caution">
    <text evidence="2">The sequence shown here is derived from an EMBL/GenBank/DDBJ whole genome shotgun (WGS) entry which is preliminary data.</text>
</comment>
<evidence type="ECO:0008006" key="4">
    <source>
        <dbReference type="Google" id="ProtNLM"/>
    </source>
</evidence>
<keyword evidence="3" id="KW-1185">Reference proteome</keyword>
<dbReference type="AlphaFoldDB" id="A0AAD8K7L4"/>
<evidence type="ECO:0000313" key="3">
    <source>
        <dbReference type="Proteomes" id="UP001229421"/>
    </source>
</evidence>
<feature type="chain" id="PRO_5042103132" description="Secreted protein" evidence="1">
    <location>
        <begin position="21"/>
        <end position="84"/>
    </location>
</feature>